<dbReference type="InterPro" id="IPR023213">
    <property type="entry name" value="CAT-like_dom_sf"/>
</dbReference>
<sequence length="441" mass="48291">MAVIYEFKLPDIGEGLHEAEIIRWLVREGDVVNADQPIAEIQTDKAMVEMTTPVAGKVMSLAGPEGATVNVGEPLIVLDTEAAGEPRGNQSEQSTGLKETSATVQADRGTRPARKRVIAAPSVRKRAREMGVPIEEVEGTGEGGRVTLADLERYVREREAAVTVAETVQSGIGKVEEASFARSSHAVSGRISKALFAPPSTGPSPLTEEEERIPLRGLRKKIAEKMVKSVYTAPHVTGMDEIDVTKLVEIRKSLAAQLAEERIKLTYLPFVIKAVTRALKQYPMFNATLDEETNEIVLKKRYHIGIATATKAGLLVPVIRDADQKSIRELAIEIAELLEKAHRQALRLEELQGSTFTITSTGAGGGWFATPVINYPEVAIFGAHAIKRRPVVIDDEIVIRDIMGMSLTFDHRVIDGEPAGRFMRTVAHYLENPELLLLDVR</sequence>
<dbReference type="Pfam" id="PF02817">
    <property type="entry name" value="E3_binding"/>
    <property type="match status" value="1"/>
</dbReference>
<dbReference type="SUPFAM" id="SSF51230">
    <property type="entry name" value="Single hybrid motif"/>
    <property type="match status" value="1"/>
</dbReference>
<evidence type="ECO:0000256" key="2">
    <source>
        <dbReference type="ARBA" id="ARBA00007317"/>
    </source>
</evidence>
<evidence type="ECO:0000256" key="1">
    <source>
        <dbReference type="ARBA" id="ARBA00001938"/>
    </source>
</evidence>
<evidence type="ECO:0000313" key="12">
    <source>
        <dbReference type="Proteomes" id="UP000001578"/>
    </source>
</evidence>
<feature type="coiled-coil region" evidence="7">
    <location>
        <begin position="320"/>
        <end position="354"/>
    </location>
</feature>
<feature type="compositionally biased region" description="Polar residues" evidence="8">
    <location>
        <begin position="88"/>
        <end position="104"/>
    </location>
</feature>
<evidence type="ECO:0000313" key="11">
    <source>
        <dbReference type="EMBL" id="ABO68484.1"/>
    </source>
</evidence>
<dbReference type="KEGG" id="gtn:GTNG_3139"/>
<dbReference type="FunFam" id="3.30.559.10:FF:000007">
    <property type="entry name" value="Dihydrolipoamide acetyltransferase component of pyruvate dehydrogenase complex"/>
    <property type="match status" value="1"/>
</dbReference>
<dbReference type="GO" id="GO:0005737">
    <property type="term" value="C:cytoplasm"/>
    <property type="evidence" value="ECO:0007669"/>
    <property type="project" value="TreeGrafter"/>
</dbReference>
<dbReference type="InterPro" id="IPR011053">
    <property type="entry name" value="Single_hybrid_motif"/>
</dbReference>
<dbReference type="CDD" id="cd06849">
    <property type="entry name" value="lipoyl_domain"/>
    <property type="match status" value="1"/>
</dbReference>
<name>A4IT30_GEOTN</name>
<evidence type="ECO:0000256" key="8">
    <source>
        <dbReference type="SAM" id="MobiDB-lite"/>
    </source>
</evidence>
<dbReference type="Pfam" id="PF00198">
    <property type="entry name" value="2-oxoacid_dh"/>
    <property type="match status" value="1"/>
</dbReference>
<feature type="domain" description="Lipoyl-binding" evidence="9">
    <location>
        <begin position="4"/>
        <end position="79"/>
    </location>
</feature>
<feature type="region of interest" description="Disordered" evidence="8">
    <location>
        <begin position="82"/>
        <end position="115"/>
    </location>
</feature>
<keyword evidence="4 6" id="KW-0450">Lipoyl</keyword>
<dbReference type="eggNOG" id="COG0508">
    <property type="taxonomic scope" value="Bacteria"/>
</dbReference>
<dbReference type="SUPFAM" id="SSF52777">
    <property type="entry name" value="CoA-dependent acyltransferases"/>
    <property type="match status" value="1"/>
</dbReference>
<organism evidence="11 12">
    <name type="scientific">Geobacillus thermodenitrificans (strain NG80-2)</name>
    <dbReference type="NCBI Taxonomy" id="420246"/>
    <lineage>
        <taxon>Bacteria</taxon>
        <taxon>Bacillati</taxon>
        <taxon>Bacillota</taxon>
        <taxon>Bacilli</taxon>
        <taxon>Bacillales</taxon>
        <taxon>Anoxybacillaceae</taxon>
        <taxon>Geobacillus</taxon>
    </lineage>
</organism>
<keyword evidence="5 6" id="KW-0012">Acyltransferase</keyword>
<protein>
    <recommendedName>
        <fullName evidence="6">Dihydrolipoamide acetyltransferase component of pyruvate dehydrogenase complex</fullName>
        <ecNumber evidence="6">2.3.1.-</ecNumber>
    </recommendedName>
</protein>
<dbReference type="InterPro" id="IPR004167">
    <property type="entry name" value="PSBD"/>
</dbReference>
<keyword evidence="7" id="KW-0175">Coiled coil</keyword>
<dbReference type="EC" id="2.3.1.-" evidence="6"/>
<dbReference type="GO" id="GO:0031405">
    <property type="term" value="F:lipoic acid binding"/>
    <property type="evidence" value="ECO:0007669"/>
    <property type="project" value="TreeGrafter"/>
</dbReference>
<dbReference type="Gene3D" id="2.40.50.100">
    <property type="match status" value="1"/>
</dbReference>
<dbReference type="EMBL" id="CP000557">
    <property type="protein sequence ID" value="ABO68484.1"/>
    <property type="molecule type" value="Genomic_DNA"/>
</dbReference>
<dbReference type="PROSITE" id="PS50968">
    <property type="entry name" value="BIOTINYL_LIPOYL"/>
    <property type="match status" value="1"/>
</dbReference>
<evidence type="ECO:0000259" key="10">
    <source>
        <dbReference type="PROSITE" id="PS51826"/>
    </source>
</evidence>
<dbReference type="PANTHER" id="PTHR43178:SF5">
    <property type="entry name" value="LIPOAMIDE ACYLTRANSFERASE COMPONENT OF BRANCHED-CHAIN ALPHA-KETO ACID DEHYDROGENASE COMPLEX, MITOCHONDRIAL"/>
    <property type="match status" value="1"/>
</dbReference>
<proteinExistence type="inferred from homology"/>
<keyword evidence="3 6" id="KW-0808">Transferase</keyword>
<evidence type="ECO:0000256" key="3">
    <source>
        <dbReference type="ARBA" id="ARBA00022679"/>
    </source>
</evidence>
<keyword evidence="11" id="KW-0670">Pyruvate</keyword>
<dbReference type="SUPFAM" id="SSF47005">
    <property type="entry name" value="Peripheral subunit-binding domain of 2-oxo acid dehydrogenase complex"/>
    <property type="match status" value="1"/>
</dbReference>
<dbReference type="AlphaFoldDB" id="A4IT30"/>
<accession>A4IT30</accession>
<evidence type="ECO:0000256" key="4">
    <source>
        <dbReference type="ARBA" id="ARBA00022823"/>
    </source>
</evidence>
<evidence type="ECO:0000259" key="9">
    <source>
        <dbReference type="PROSITE" id="PS50968"/>
    </source>
</evidence>
<dbReference type="InterPro" id="IPR001078">
    <property type="entry name" value="2-oxoacid_DH_actylTfrase"/>
</dbReference>
<dbReference type="InterPro" id="IPR050743">
    <property type="entry name" value="2-oxoacid_DH_E2_comp"/>
</dbReference>
<dbReference type="InterPro" id="IPR036625">
    <property type="entry name" value="E3-bd_dom_sf"/>
</dbReference>
<dbReference type="Proteomes" id="UP000001578">
    <property type="component" value="Chromosome"/>
</dbReference>
<gene>
    <name evidence="11" type="ordered locus">GTNG_3139</name>
</gene>
<feature type="domain" description="Peripheral subunit-binding (PSBD)" evidence="10">
    <location>
        <begin position="118"/>
        <end position="155"/>
    </location>
</feature>
<comment type="similarity">
    <text evidence="2 6">Belongs to the 2-oxoacid dehydrogenase family.</text>
</comment>
<dbReference type="GO" id="GO:0016407">
    <property type="term" value="F:acetyltransferase activity"/>
    <property type="evidence" value="ECO:0007669"/>
    <property type="project" value="TreeGrafter"/>
</dbReference>
<dbReference type="PANTHER" id="PTHR43178">
    <property type="entry name" value="DIHYDROLIPOAMIDE ACETYLTRANSFERASE COMPONENT OF PYRUVATE DEHYDROGENASE COMPLEX"/>
    <property type="match status" value="1"/>
</dbReference>
<dbReference type="Pfam" id="PF00364">
    <property type="entry name" value="Biotin_lipoyl"/>
    <property type="match status" value="1"/>
</dbReference>
<dbReference type="InterPro" id="IPR000089">
    <property type="entry name" value="Biotin_lipoyl"/>
</dbReference>
<evidence type="ECO:0000256" key="7">
    <source>
        <dbReference type="SAM" id="Coils"/>
    </source>
</evidence>
<dbReference type="Gene3D" id="4.10.320.10">
    <property type="entry name" value="E3-binding domain"/>
    <property type="match status" value="1"/>
</dbReference>
<reference evidence="11 12" key="1">
    <citation type="journal article" date="2007" name="Proc. Natl. Acad. Sci. U.S.A.">
        <title>Genome and proteome of long-chain alkane degrading Geobacillus thermodenitrificans NG80-2 isolated from a deep-subsurface oil reservoir.</title>
        <authorList>
            <person name="Feng L."/>
            <person name="Wang W."/>
            <person name="Cheng J."/>
            <person name="Ren Y."/>
            <person name="Zhao G."/>
            <person name="Gao C."/>
            <person name="Tang Y."/>
            <person name="Liu X."/>
            <person name="Han W."/>
            <person name="Peng X."/>
            <person name="Liu R."/>
            <person name="Wang L."/>
        </authorList>
    </citation>
    <scope>NUCLEOTIDE SEQUENCE [LARGE SCALE GENOMIC DNA]</scope>
    <source>
        <strain evidence="11 12">NG80-2</strain>
    </source>
</reference>
<evidence type="ECO:0000256" key="5">
    <source>
        <dbReference type="ARBA" id="ARBA00023315"/>
    </source>
</evidence>
<dbReference type="HOGENOM" id="CLU_016733_10_0_9"/>
<dbReference type="PROSITE" id="PS51826">
    <property type="entry name" value="PSBD"/>
    <property type="match status" value="1"/>
</dbReference>
<evidence type="ECO:0000256" key="6">
    <source>
        <dbReference type="RuleBase" id="RU003423"/>
    </source>
</evidence>
<comment type="cofactor">
    <cofactor evidence="1 6">
        <name>(R)-lipoate</name>
        <dbReference type="ChEBI" id="CHEBI:83088"/>
    </cofactor>
</comment>
<dbReference type="Gene3D" id="3.30.559.10">
    <property type="entry name" value="Chloramphenicol acetyltransferase-like domain"/>
    <property type="match status" value="1"/>
</dbReference>